<feature type="compositionally biased region" description="Polar residues" evidence="1">
    <location>
        <begin position="16"/>
        <end position="28"/>
    </location>
</feature>
<sequence length="116" mass="12940">MNRNVMESLAGGRNFPTGSQHQQGQSLNLAPRDSDEGDLDLFSKNRRTFSETSSDESSDVSMKLGRLSVGSAKVGRFGIDDLLSSIDGGKHDYDWSHALPSPLFWVEFWKCKLRMT</sequence>
<evidence type="ECO:0000256" key="1">
    <source>
        <dbReference type="SAM" id="MobiDB-lite"/>
    </source>
</evidence>
<evidence type="ECO:0000313" key="3">
    <source>
        <dbReference type="Proteomes" id="UP000290289"/>
    </source>
</evidence>
<reference evidence="2 3" key="1">
    <citation type="submission" date="2018-10" db="EMBL/GenBank/DDBJ databases">
        <title>A high-quality apple genome assembly.</title>
        <authorList>
            <person name="Hu J."/>
        </authorList>
    </citation>
    <scope>NUCLEOTIDE SEQUENCE [LARGE SCALE GENOMIC DNA]</scope>
    <source>
        <strain evidence="3">cv. HFTH1</strain>
        <tissue evidence="2">Young leaf</tissue>
    </source>
</reference>
<dbReference type="AlphaFoldDB" id="A0A498KEJ6"/>
<organism evidence="2 3">
    <name type="scientific">Malus domestica</name>
    <name type="common">Apple</name>
    <name type="synonym">Pyrus malus</name>
    <dbReference type="NCBI Taxonomy" id="3750"/>
    <lineage>
        <taxon>Eukaryota</taxon>
        <taxon>Viridiplantae</taxon>
        <taxon>Streptophyta</taxon>
        <taxon>Embryophyta</taxon>
        <taxon>Tracheophyta</taxon>
        <taxon>Spermatophyta</taxon>
        <taxon>Magnoliopsida</taxon>
        <taxon>eudicotyledons</taxon>
        <taxon>Gunneridae</taxon>
        <taxon>Pentapetalae</taxon>
        <taxon>rosids</taxon>
        <taxon>fabids</taxon>
        <taxon>Rosales</taxon>
        <taxon>Rosaceae</taxon>
        <taxon>Amygdaloideae</taxon>
        <taxon>Maleae</taxon>
        <taxon>Malus</taxon>
    </lineage>
</organism>
<keyword evidence="3" id="KW-1185">Reference proteome</keyword>
<dbReference type="Proteomes" id="UP000290289">
    <property type="component" value="Chromosome 3"/>
</dbReference>
<protein>
    <submittedName>
        <fullName evidence="2">Uncharacterized protein</fullName>
    </submittedName>
</protein>
<comment type="caution">
    <text evidence="2">The sequence shown here is derived from an EMBL/GenBank/DDBJ whole genome shotgun (WGS) entry which is preliminary data.</text>
</comment>
<evidence type="ECO:0000313" key="2">
    <source>
        <dbReference type="EMBL" id="RXI03883.1"/>
    </source>
</evidence>
<accession>A0A498KEJ6</accession>
<name>A0A498KEJ6_MALDO</name>
<dbReference type="EMBL" id="RDQH01000329">
    <property type="protein sequence ID" value="RXI03883.1"/>
    <property type="molecule type" value="Genomic_DNA"/>
</dbReference>
<dbReference type="STRING" id="3750.A0A498KEJ6"/>
<feature type="region of interest" description="Disordered" evidence="1">
    <location>
        <begin position="1"/>
        <end position="60"/>
    </location>
</feature>
<proteinExistence type="predicted"/>
<gene>
    <name evidence="2" type="ORF">DVH24_038157</name>
</gene>